<organism evidence="8 9">
    <name type="scientific">Aspergillus pseudonomiae</name>
    <dbReference type="NCBI Taxonomy" id="1506151"/>
    <lineage>
        <taxon>Eukaryota</taxon>
        <taxon>Fungi</taxon>
        <taxon>Dikarya</taxon>
        <taxon>Ascomycota</taxon>
        <taxon>Pezizomycotina</taxon>
        <taxon>Eurotiomycetes</taxon>
        <taxon>Eurotiomycetidae</taxon>
        <taxon>Eurotiales</taxon>
        <taxon>Aspergillaceae</taxon>
        <taxon>Aspergillus</taxon>
        <taxon>Aspergillus subgen. Circumdati</taxon>
    </lineage>
</organism>
<dbReference type="GO" id="GO:0005634">
    <property type="term" value="C:nucleus"/>
    <property type="evidence" value="ECO:0007669"/>
    <property type="project" value="UniProtKB-SubCell"/>
</dbReference>
<dbReference type="RefSeq" id="XP_031942403.1">
    <property type="nucleotide sequence ID" value="XM_032078198.1"/>
</dbReference>
<evidence type="ECO:0000256" key="2">
    <source>
        <dbReference type="ARBA" id="ARBA00023015"/>
    </source>
</evidence>
<feature type="domain" description="Zn(2)-C6 fungal-type" evidence="7">
    <location>
        <begin position="17"/>
        <end position="46"/>
    </location>
</feature>
<dbReference type="AlphaFoldDB" id="A0A5N7DFP2"/>
<dbReference type="GO" id="GO:0009893">
    <property type="term" value="P:positive regulation of metabolic process"/>
    <property type="evidence" value="ECO:0007669"/>
    <property type="project" value="UniProtKB-ARBA"/>
</dbReference>
<dbReference type="PANTHER" id="PTHR31001:SF85">
    <property type="entry name" value="ZN(II)2CYS6 TRANSCRIPTION FACTOR (EUROFUNG)"/>
    <property type="match status" value="1"/>
</dbReference>
<proteinExistence type="predicted"/>
<name>A0A5N7DFP2_9EURO</name>
<keyword evidence="4" id="KW-0804">Transcription</keyword>
<dbReference type="CDD" id="cd00067">
    <property type="entry name" value="GAL4"/>
    <property type="match status" value="1"/>
</dbReference>
<reference evidence="8 9" key="1">
    <citation type="submission" date="2019-04" db="EMBL/GenBank/DDBJ databases">
        <authorList>
            <consortium name="DOE Joint Genome Institute"/>
            <person name="Mondo S."/>
            <person name="Kjaerbolling I."/>
            <person name="Vesth T."/>
            <person name="Frisvad J.C."/>
            <person name="Nybo J.L."/>
            <person name="Theobald S."/>
            <person name="Kildgaard S."/>
            <person name="Isbrandt T."/>
            <person name="Kuo A."/>
            <person name="Sato A."/>
            <person name="Lyhne E.K."/>
            <person name="Kogle M.E."/>
            <person name="Wiebenga A."/>
            <person name="Kun R.S."/>
            <person name="Lubbers R.J."/>
            <person name="Makela M.R."/>
            <person name="Barry K."/>
            <person name="Chovatia M."/>
            <person name="Clum A."/>
            <person name="Daum C."/>
            <person name="Haridas S."/>
            <person name="He G."/>
            <person name="LaButti K."/>
            <person name="Lipzen A."/>
            <person name="Riley R."/>
            <person name="Salamov A."/>
            <person name="Simmons B.A."/>
            <person name="Magnuson J.K."/>
            <person name="Henrissat B."/>
            <person name="Mortensen U.H."/>
            <person name="Larsen T.O."/>
            <person name="Devries R.P."/>
            <person name="Grigoriev I.V."/>
            <person name="Machida M."/>
            <person name="Baker S.E."/>
            <person name="Andersen M.R."/>
            <person name="Cantor M.N."/>
            <person name="Hua S.X."/>
        </authorList>
    </citation>
    <scope>NUCLEOTIDE SEQUENCE [LARGE SCALE GENOMIC DNA]</scope>
    <source>
        <strain evidence="8 9">CBS 119388</strain>
    </source>
</reference>
<dbReference type="GO" id="GO:0003677">
    <property type="term" value="F:DNA binding"/>
    <property type="evidence" value="ECO:0007669"/>
    <property type="project" value="UniProtKB-KW"/>
</dbReference>
<dbReference type="Pfam" id="PF00172">
    <property type="entry name" value="Zn_clus"/>
    <property type="match status" value="1"/>
</dbReference>
<protein>
    <recommendedName>
        <fullName evidence="7">Zn(2)-C6 fungal-type domain-containing protein</fullName>
    </recommendedName>
</protein>
<evidence type="ECO:0000256" key="4">
    <source>
        <dbReference type="ARBA" id="ARBA00023163"/>
    </source>
</evidence>
<dbReference type="OrthoDB" id="2269373at2759"/>
<dbReference type="GO" id="GO:0008270">
    <property type="term" value="F:zinc ion binding"/>
    <property type="evidence" value="ECO:0007669"/>
    <property type="project" value="InterPro"/>
</dbReference>
<evidence type="ECO:0000256" key="1">
    <source>
        <dbReference type="ARBA" id="ARBA00004123"/>
    </source>
</evidence>
<evidence type="ECO:0000313" key="8">
    <source>
        <dbReference type="EMBL" id="KAE8405084.1"/>
    </source>
</evidence>
<keyword evidence="9" id="KW-1185">Reference proteome</keyword>
<evidence type="ECO:0000259" key="7">
    <source>
        <dbReference type="PROSITE" id="PS50048"/>
    </source>
</evidence>
<dbReference type="GO" id="GO:0000981">
    <property type="term" value="F:DNA-binding transcription factor activity, RNA polymerase II-specific"/>
    <property type="evidence" value="ECO:0007669"/>
    <property type="project" value="InterPro"/>
</dbReference>
<dbReference type="InterPro" id="IPR001138">
    <property type="entry name" value="Zn2Cys6_DnaBD"/>
</dbReference>
<dbReference type="PROSITE" id="PS50048">
    <property type="entry name" value="ZN2_CY6_FUNGAL_2"/>
    <property type="match status" value="1"/>
</dbReference>
<keyword evidence="2" id="KW-0805">Transcription regulation</keyword>
<accession>A0A5N7DFP2</accession>
<dbReference type="SUPFAM" id="SSF57701">
    <property type="entry name" value="Zn2/Cys6 DNA-binding domain"/>
    <property type="match status" value="1"/>
</dbReference>
<evidence type="ECO:0000256" key="3">
    <source>
        <dbReference type="ARBA" id="ARBA00023125"/>
    </source>
</evidence>
<dbReference type="Gene3D" id="4.10.240.10">
    <property type="entry name" value="Zn(2)-C6 fungal-type DNA-binding domain"/>
    <property type="match status" value="1"/>
</dbReference>
<evidence type="ECO:0000256" key="5">
    <source>
        <dbReference type="ARBA" id="ARBA00023242"/>
    </source>
</evidence>
<gene>
    <name evidence="8" type="ORF">BDV37DRAFT_101908</name>
</gene>
<keyword evidence="5" id="KW-0539">Nucleus</keyword>
<dbReference type="InterPro" id="IPR050613">
    <property type="entry name" value="Sec_Metabolite_Reg"/>
</dbReference>
<dbReference type="GeneID" id="43662889"/>
<feature type="compositionally biased region" description="Low complexity" evidence="6">
    <location>
        <begin position="60"/>
        <end position="77"/>
    </location>
</feature>
<dbReference type="PANTHER" id="PTHR31001">
    <property type="entry name" value="UNCHARACTERIZED TRANSCRIPTIONAL REGULATORY PROTEIN"/>
    <property type="match status" value="1"/>
</dbReference>
<dbReference type="CDD" id="cd12148">
    <property type="entry name" value="fungal_TF_MHR"/>
    <property type="match status" value="1"/>
</dbReference>
<dbReference type="Proteomes" id="UP000325579">
    <property type="component" value="Unassembled WGS sequence"/>
</dbReference>
<sequence length="310" mass="33770">MELTASSPLSNGLQPLSCLWCARHKLRCDRLNPCSRCSKLDVACEFPTPKTERRRRRNTTKTSTRSSPGASAATSTSTLNDNLLARLGLYEERLRSLGVDVEGMNGSSAMHQPQPPTPISVSSGQLDVRHVHSQQYPYAETTTTTPLNKAAATIQIDPANDSGAIRCEHGVNNASVLALNILPRTTAASIDSLYPPPQHFAKLWPIYLRNVQPITMILHLASTSTMLAEAARGPGHASESATVLLFAVLTAAIMSMTEEECVQTFAMEQSILRSRYRSGCELALARVEFLISCNFAVLQAYTMYLVCISA</sequence>
<dbReference type="EMBL" id="ML736763">
    <property type="protein sequence ID" value="KAE8405084.1"/>
    <property type="molecule type" value="Genomic_DNA"/>
</dbReference>
<dbReference type="PROSITE" id="PS00463">
    <property type="entry name" value="ZN2_CY6_FUNGAL_1"/>
    <property type="match status" value="1"/>
</dbReference>
<evidence type="ECO:0000256" key="6">
    <source>
        <dbReference type="SAM" id="MobiDB-lite"/>
    </source>
</evidence>
<dbReference type="SMART" id="SM00066">
    <property type="entry name" value="GAL4"/>
    <property type="match status" value="1"/>
</dbReference>
<comment type="subcellular location">
    <subcellularLocation>
        <location evidence="1">Nucleus</location>
    </subcellularLocation>
</comment>
<feature type="region of interest" description="Disordered" evidence="6">
    <location>
        <begin position="48"/>
        <end position="77"/>
    </location>
</feature>
<keyword evidence="3" id="KW-0238">DNA-binding</keyword>
<evidence type="ECO:0000313" key="9">
    <source>
        <dbReference type="Proteomes" id="UP000325579"/>
    </source>
</evidence>
<dbReference type="InterPro" id="IPR036864">
    <property type="entry name" value="Zn2-C6_fun-type_DNA-bd_sf"/>
</dbReference>